<protein>
    <submittedName>
        <fullName evidence="1">Uncharacterized protein</fullName>
    </submittedName>
</protein>
<name>A0AAV7IF32_COTGL</name>
<evidence type="ECO:0000313" key="2">
    <source>
        <dbReference type="Proteomes" id="UP000826195"/>
    </source>
</evidence>
<organism evidence="1 2">
    <name type="scientific">Cotesia glomerata</name>
    <name type="common">Lepidopteran parasitic wasp</name>
    <name type="synonym">Apanteles glomeratus</name>
    <dbReference type="NCBI Taxonomy" id="32391"/>
    <lineage>
        <taxon>Eukaryota</taxon>
        <taxon>Metazoa</taxon>
        <taxon>Ecdysozoa</taxon>
        <taxon>Arthropoda</taxon>
        <taxon>Hexapoda</taxon>
        <taxon>Insecta</taxon>
        <taxon>Pterygota</taxon>
        <taxon>Neoptera</taxon>
        <taxon>Endopterygota</taxon>
        <taxon>Hymenoptera</taxon>
        <taxon>Apocrita</taxon>
        <taxon>Ichneumonoidea</taxon>
        <taxon>Braconidae</taxon>
        <taxon>Microgastrinae</taxon>
        <taxon>Cotesia</taxon>
    </lineage>
</organism>
<sequence>MYVILVMALDRSERNVLRDRWRGIKHDILACVSSGGATLRFFTLEKLKTWIEDMDEMPVNEVDADEASDIYQKWRGEERVRQKHRRRRYARTNRQRASSWYSFASVDLPYSPWSWSCALARDRPSDLSLRVSSYPEIQWASQKAKKYLA</sequence>
<keyword evidence="2" id="KW-1185">Reference proteome</keyword>
<gene>
    <name evidence="1" type="ORF">KQX54_018435</name>
</gene>
<dbReference type="EMBL" id="JAHXZJ010001864">
    <property type="protein sequence ID" value="KAH0550258.1"/>
    <property type="molecule type" value="Genomic_DNA"/>
</dbReference>
<comment type="caution">
    <text evidence="1">The sequence shown here is derived from an EMBL/GenBank/DDBJ whole genome shotgun (WGS) entry which is preliminary data.</text>
</comment>
<proteinExistence type="predicted"/>
<dbReference type="Proteomes" id="UP000826195">
    <property type="component" value="Unassembled WGS sequence"/>
</dbReference>
<evidence type="ECO:0000313" key="1">
    <source>
        <dbReference type="EMBL" id="KAH0550258.1"/>
    </source>
</evidence>
<accession>A0AAV7IF32</accession>
<reference evidence="1 2" key="1">
    <citation type="journal article" date="2021" name="J. Hered.">
        <title>A chromosome-level genome assembly of the parasitoid wasp, Cotesia glomerata (Hymenoptera: Braconidae).</title>
        <authorList>
            <person name="Pinto B.J."/>
            <person name="Weis J.J."/>
            <person name="Gamble T."/>
            <person name="Ode P.J."/>
            <person name="Paul R."/>
            <person name="Zaspel J.M."/>
        </authorList>
    </citation>
    <scope>NUCLEOTIDE SEQUENCE [LARGE SCALE GENOMIC DNA]</scope>
    <source>
        <strain evidence="1">CgM1</strain>
    </source>
</reference>
<dbReference type="AlphaFoldDB" id="A0AAV7IF32"/>